<dbReference type="GO" id="GO:0019776">
    <property type="term" value="F:Atg8-family ligase activity"/>
    <property type="evidence" value="ECO:0007669"/>
    <property type="project" value="TreeGrafter"/>
</dbReference>
<organism evidence="8 9">
    <name type="scientific">Dichanthelium oligosanthes</name>
    <dbReference type="NCBI Taxonomy" id="888268"/>
    <lineage>
        <taxon>Eukaryota</taxon>
        <taxon>Viridiplantae</taxon>
        <taxon>Streptophyta</taxon>
        <taxon>Embryophyta</taxon>
        <taxon>Tracheophyta</taxon>
        <taxon>Spermatophyta</taxon>
        <taxon>Magnoliopsida</taxon>
        <taxon>Liliopsida</taxon>
        <taxon>Poales</taxon>
        <taxon>Poaceae</taxon>
        <taxon>PACMAD clade</taxon>
        <taxon>Panicoideae</taxon>
        <taxon>Panicodae</taxon>
        <taxon>Paniceae</taxon>
        <taxon>Dichantheliinae</taxon>
        <taxon>Dichanthelium</taxon>
    </lineage>
</organism>
<evidence type="ECO:0000256" key="3">
    <source>
        <dbReference type="ARBA" id="ARBA00022448"/>
    </source>
</evidence>
<keyword evidence="5" id="KW-0833">Ubl conjugation pathway</keyword>
<protein>
    <submittedName>
        <fullName evidence="8">Autophagy-related protein 3</fullName>
    </submittedName>
</protein>
<dbReference type="GO" id="GO:0000422">
    <property type="term" value="P:autophagy of mitochondrion"/>
    <property type="evidence" value="ECO:0007669"/>
    <property type="project" value="TreeGrafter"/>
</dbReference>
<dbReference type="GO" id="GO:0061723">
    <property type="term" value="P:glycophagy"/>
    <property type="evidence" value="ECO:0007669"/>
    <property type="project" value="TreeGrafter"/>
</dbReference>
<comment type="caution">
    <text evidence="8">The sequence shown here is derived from an EMBL/GenBank/DDBJ whole genome shotgun (WGS) entry which is preliminary data.</text>
</comment>
<evidence type="ECO:0000256" key="6">
    <source>
        <dbReference type="ARBA" id="ARBA00022927"/>
    </source>
</evidence>
<evidence type="ECO:0000313" key="9">
    <source>
        <dbReference type="Proteomes" id="UP000095767"/>
    </source>
</evidence>
<dbReference type="PANTHER" id="PTHR12866">
    <property type="entry name" value="UBIQUITIN-LIKE-CONJUGATING ENZYME ATG3"/>
    <property type="match status" value="1"/>
</dbReference>
<dbReference type="Proteomes" id="UP000095767">
    <property type="component" value="Unassembled WGS sequence"/>
</dbReference>
<evidence type="ECO:0000256" key="7">
    <source>
        <dbReference type="ARBA" id="ARBA00023006"/>
    </source>
</evidence>
<gene>
    <name evidence="8" type="ORF">BAE44_0015484</name>
</gene>
<evidence type="ECO:0000256" key="2">
    <source>
        <dbReference type="ARBA" id="ARBA00007683"/>
    </source>
</evidence>
<evidence type="ECO:0000313" key="8">
    <source>
        <dbReference type="EMBL" id="OEL23499.1"/>
    </source>
</evidence>
<dbReference type="Pfam" id="PF03987">
    <property type="entry name" value="Autophagy_act_C"/>
    <property type="match status" value="2"/>
</dbReference>
<proteinExistence type="inferred from homology"/>
<keyword evidence="4" id="KW-0963">Cytoplasm</keyword>
<evidence type="ECO:0000256" key="5">
    <source>
        <dbReference type="ARBA" id="ARBA00022786"/>
    </source>
</evidence>
<dbReference type="OrthoDB" id="1584384at2759"/>
<dbReference type="EMBL" id="LWDX02042353">
    <property type="protein sequence ID" value="OEL23499.1"/>
    <property type="molecule type" value="Genomic_DNA"/>
</dbReference>
<reference evidence="8 9" key="1">
    <citation type="submission" date="2016-09" db="EMBL/GenBank/DDBJ databases">
        <title>The draft genome of Dichanthelium oligosanthes: A C3 panicoid grass species.</title>
        <authorList>
            <person name="Studer A.J."/>
            <person name="Schnable J.C."/>
            <person name="Brutnell T.P."/>
        </authorList>
    </citation>
    <scope>NUCLEOTIDE SEQUENCE [LARGE SCALE GENOMIC DNA]</scope>
    <source>
        <strain evidence="9">cv. Kellogg 1175</strain>
        <tissue evidence="8">Leaf</tissue>
    </source>
</reference>
<dbReference type="PANTHER" id="PTHR12866:SF2">
    <property type="entry name" value="UBIQUITIN-LIKE-CONJUGATING ENZYME ATG3"/>
    <property type="match status" value="1"/>
</dbReference>
<evidence type="ECO:0000256" key="1">
    <source>
        <dbReference type="ARBA" id="ARBA00004496"/>
    </source>
</evidence>
<name>A0A1E5VED3_9POAL</name>
<dbReference type="GO" id="GO:0015031">
    <property type="term" value="P:protein transport"/>
    <property type="evidence" value="ECO:0007669"/>
    <property type="project" value="UniProtKB-KW"/>
</dbReference>
<keyword evidence="9" id="KW-1185">Reference proteome</keyword>
<dbReference type="GO" id="GO:0005829">
    <property type="term" value="C:cytosol"/>
    <property type="evidence" value="ECO:0007669"/>
    <property type="project" value="TreeGrafter"/>
</dbReference>
<dbReference type="STRING" id="888268.A0A1E5VED3"/>
<keyword evidence="3" id="KW-0813">Transport</keyword>
<sequence>MQVKQKVYELYKGTVERVTGPRTVSAFLEKGVLSVPEFILAGDNLVAKCPTWSWEAGDPSKRKPYLPADKQFLVTRNVPCLRRATSLEEEYDAAGAEVVLDDDGEGGWVATHGVQASKPDEEEDIPSMDTLDIGKSDGIKSIPTYFSGGKKEEDEEEDIPDMDTYEDTGDNMVATEPPYFVAEEPEDDNILRTRTYDVSITYDKYYQTPRVWLTGYDELRMPLKPELVFEDISQDHARKTVNIFPFILLILLTYQMECVDNFYHINSQYFNTGNVLIIELYDQNKRTIQCHRLVDHRVTIEDHPHLLAGKHASVHPCKHAAVMKKIVDVLVSRGVEPEVDKYLFIFLKFIASVIPTIEYDYTMDFDLGSTSS</sequence>
<dbReference type="InterPro" id="IPR007135">
    <property type="entry name" value="Atg3/Atg10"/>
</dbReference>
<accession>A0A1E5VED3</accession>
<dbReference type="AlphaFoldDB" id="A0A1E5VED3"/>
<comment type="subcellular location">
    <subcellularLocation>
        <location evidence="1">Cytoplasm</location>
    </subcellularLocation>
</comment>
<comment type="similarity">
    <text evidence="2">Belongs to the ATG3 family.</text>
</comment>
<dbReference type="GO" id="GO:0044804">
    <property type="term" value="P:nucleophagy"/>
    <property type="evidence" value="ECO:0007669"/>
    <property type="project" value="TreeGrafter"/>
</dbReference>
<evidence type="ECO:0000256" key="4">
    <source>
        <dbReference type="ARBA" id="ARBA00022490"/>
    </source>
</evidence>
<dbReference type="GO" id="GO:0000407">
    <property type="term" value="C:phagophore assembly site"/>
    <property type="evidence" value="ECO:0007669"/>
    <property type="project" value="TreeGrafter"/>
</dbReference>
<keyword evidence="7" id="KW-0072">Autophagy</keyword>
<dbReference type="GO" id="GO:0000045">
    <property type="term" value="P:autophagosome assembly"/>
    <property type="evidence" value="ECO:0007669"/>
    <property type="project" value="TreeGrafter"/>
</dbReference>
<keyword evidence="6" id="KW-0653">Protein transport</keyword>